<feature type="compositionally biased region" description="Low complexity" evidence="1">
    <location>
        <begin position="194"/>
        <end position="209"/>
    </location>
</feature>
<dbReference type="EMBL" id="KE504217">
    <property type="protein sequence ID" value="EPS94991.1"/>
    <property type="molecule type" value="Genomic_DNA"/>
</dbReference>
<proteinExistence type="predicted"/>
<organism evidence="2 3">
    <name type="scientific">Fomitopsis schrenkii</name>
    <name type="common">Brown rot fungus</name>
    <dbReference type="NCBI Taxonomy" id="2126942"/>
    <lineage>
        <taxon>Eukaryota</taxon>
        <taxon>Fungi</taxon>
        <taxon>Dikarya</taxon>
        <taxon>Basidiomycota</taxon>
        <taxon>Agaricomycotina</taxon>
        <taxon>Agaricomycetes</taxon>
        <taxon>Polyporales</taxon>
        <taxon>Fomitopsis</taxon>
    </lineage>
</organism>
<keyword evidence="3" id="KW-1185">Reference proteome</keyword>
<evidence type="ECO:0000256" key="1">
    <source>
        <dbReference type="SAM" id="MobiDB-lite"/>
    </source>
</evidence>
<feature type="compositionally biased region" description="Acidic residues" evidence="1">
    <location>
        <begin position="211"/>
        <end position="225"/>
    </location>
</feature>
<dbReference type="AlphaFoldDB" id="S8DNN5"/>
<dbReference type="InParanoid" id="S8DNN5"/>
<feature type="region of interest" description="Disordered" evidence="1">
    <location>
        <begin position="120"/>
        <end position="225"/>
    </location>
</feature>
<accession>S8DNN5</accession>
<evidence type="ECO:0000313" key="3">
    <source>
        <dbReference type="Proteomes" id="UP000015241"/>
    </source>
</evidence>
<evidence type="ECO:0000313" key="2">
    <source>
        <dbReference type="EMBL" id="EPS94991.1"/>
    </source>
</evidence>
<dbReference type="STRING" id="743788.S8DNN5"/>
<dbReference type="OrthoDB" id="27187at2759"/>
<gene>
    <name evidence="2" type="ORF">FOMPIDRAFT_1019682</name>
</gene>
<sequence length="225" mass="25472">MKARCGFSAGTTRNAMTRLILGQRRERALYNRELEKDDKKMLCQLLGKLHLPETVDEDKARTLKTLMQNIRSRRPLRDTTSQNAFSKLEDALSQKYTPQLEGFSMKGAFEFIDGFELDEEEEDVKPVRRARNHAEKTRCAVKAAVTPVKIEDSDDDEEESEDEDEAEGGGDEDEDGEDRTPMPKRLTQRLPEDTASSRASSVPSTPSPVDFGEDEEEAEEVEDIL</sequence>
<dbReference type="HOGENOM" id="CLU_1229971_0_0_1"/>
<protein>
    <submittedName>
        <fullName evidence="2">Uncharacterized protein</fullName>
    </submittedName>
</protein>
<name>S8DNN5_FOMSC</name>
<feature type="compositionally biased region" description="Acidic residues" evidence="1">
    <location>
        <begin position="152"/>
        <end position="177"/>
    </location>
</feature>
<reference evidence="2 3" key="1">
    <citation type="journal article" date="2012" name="Science">
        <title>The Paleozoic origin of enzymatic lignin decomposition reconstructed from 31 fungal genomes.</title>
        <authorList>
            <person name="Floudas D."/>
            <person name="Binder M."/>
            <person name="Riley R."/>
            <person name="Barry K."/>
            <person name="Blanchette R.A."/>
            <person name="Henrissat B."/>
            <person name="Martinez A.T."/>
            <person name="Otillar R."/>
            <person name="Spatafora J.W."/>
            <person name="Yadav J.S."/>
            <person name="Aerts A."/>
            <person name="Benoit I."/>
            <person name="Boyd A."/>
            <person name="Carlson A."/>
            <person name="Copeland A."/>
            <person name="Coutinho P.M."/>
            <person name="de Vries R.P."/>
            <person name="Ferreira P."/>
            <person name="Findley K."/>
            <person name="Foster B."/>
            <person name="Gaskell J."/>
            <person name="Glotzer D."/>
            <person name="Gorecki P."/>
            <person name="Heitman J."/>
            <person name="Hesse C."/>
            <person name="Hori C."/>
            <person name="Igarashi K."/>
            <person name="Jurgens J.A."/>
            <person name="Kallen N."/>
            <person name="Kersten P."/>
            <person name="Kohler A."/>
            <person name="Kuees U."/>
            <person name="Kumar T.K.A."/>
            <person name="Kuo A."/>
            <person name="LaButti K."/>
            <person name="Larrondo L.F."/>
            <person name="Lindquist E."/>
            <person name="Ling A."/>
            <person name="Lombard V."/>
            <person name="Lucas S."/>
            <person name="Lundell T."/>
            <person name="Martin R."/>
            <person name="McLaughlin D.J."/>
            <person name="Morgenstern I."/>
            <person name="Morin E."/>
            <person name="Murat C."/>
            <person name="Nagy L.G."/>
            <person name="Nolan M."/>
            <person name="Ohm R.A."/>
            <person name="Patyshakuliyeva A."/>
            <person name="Rokas A."/>
            <person name="Ruiz-Duenas F.J."/>
            <person name="Sabat G."/>
            <person name="Salamov A."/>
            <person name="Samejima M."/>
            <person name="Schmutz J."/>
            <person name="Slot J.C."/>
            <person name="St John F."/>
            <person name="Stenlid J."/>
            <person name="Sun H."/>
            <person name="Sun S."/>
            <person name="Syed K."/>
            <person name="Tsang A."/>
            <person name="Wiebenga A."/>
            <person name="Young D."/>
            <person name="Pisabarro A."/>
            <person name="Eastwood D.C."/>
            <person name="Martin F."/>
            <person name="Cullen D."/>
            <person name="Grigoriev I.V."/>
            <person name="Hibbett D.S."/>
        </authorList>
    </citation>
    <scope>NUCLEOTIDE SEQUENCE</scope>
    <source>
        <strain evidence="3">FP-58527</strain>
    </source>
</reference>
<dbReference type="Proteomes" id="UP000015241">
    <property type="component" value="Unassembled WGS sequence"/>
</dbReference>